<evidence type="ECO:0000313" key="2">
    <source>
        <dbReference type="EMBL" id="GAA5796711.1"/>
    </source>
</evidence>
<evidence type="ECO:0008006" key="4">
    <source>
        <dbReference type="Google" id="ProtNLM"/>
    </source>
</evidence>
<comment type="caution">
    <text evidence="2">The sequence shown here is derived from an EMBL/GenBank/DDBJ whole genome shotgun (WGS) entry which is preliminary data.</text>
</comment>
<name>A0ABP9XPM5_9FUNG</name>
<evidence type="ECO:0000313" key="3">
    <source>
        <dbReference type="Proteomes" id="UP001476247"/>
    </source>
</evidence>
<sequence length="216" mass="24747">MEDVITNIEKYQLSLKELKKENYKIIGYARKSKNEKNENIRIRLLNQMAQKLEERSLVDMVFMSPNTNSNEPITNRDVSKNNEMMSQLKANGDTQVIVTIDYAGLTTNCEDLQGQDGQGRLKKLGHDGHDGQDRLKKLGQGGQGRLKKLKKIEIKKKLENDDPVNIVSLMALSRYKLSQKSISEKTSEKLDQNIAKLAEEIEVEKKKKTEYNIYSD</sequence>
<accession>A0ABP9XPM5</accession>
<organism evidence="2 3">
    <name type="scientific">Helicostylum pulchrum</name>
    <dbReference type="NCBI Taxonomy" id="562976"/>
    <lineage>
        <taxon>Eukaryota</taxon>
        <taxon>Fungi</taxon>
        <taxon>Fungi incertae sedis</taxon>
        <taxon>Mucoromycota</taxon>
        <taxon>Mucoromycotina</taxon>
        <taxon>Mucoromycetes</taxon>
        <taxon>Mucorales</taxon>
        <taxon>Mucorineae</taxon>
        <taxon>Mucoraceae</taxon>
        <taxon>Helicostylum</taxon>
    </lineage>
</organism>
<feature type="coiled-coil region" evidence="1">
    <location>
        <begin position="1"/>
        <end position="55"/>
    </location>
</feature>
<proteinExistence type="predicted"/>
<keyword evidence="1" id="KW-0175">Coiled coil</keyword>
<evidence type="ECO:0000256" key="1">
    <source>
        <dbReference type="SAM" id="Coils"/>
    </source>
</evidence>
<reference evidence="2 3" key="1">
    <citation type="submission" date="2024-04" db="EMBL/GenBank/DDBJ databases">
        <title>genome sequences of Mucor flavus KT1a and Helicostylum pulchrum KT1b strains isolation_sourced from the surface of a dry-aged beef.</title>
        <authorList>
            <person name="Toyotome T."/>
            <person name="Hosono M."/>
            <person name="Torimaru M."/>
            <person name="Fukuda K."/>
            <person name="Mikami N."/>
        </authorList>
    </citation>
    <scope>NUCLEOTIDE SEQUENCE [LARGE SCALE GENOMIC DNA]</scope>
    <source>
        <strain evidence="2 3">KT1b</strain>
    </source>
</reference>
<dbReference type="EMBL" id="BAABUJ010000006">
    <property type="protein sequence ID" value="GAA5796711.1"/>
    <property type="molecule type" value="Genomic_DNA"/>
</dbReference>
<gene>
    <name evidence="2" type="ORF">HPULCUR_002086</name>
</gene>
<protein>
    <recommendedName>
        <fullName evidence="4">Resolvase/invertase-type recombinase catalytic domain-containing protein</fullName>
    </recommendedName>
</protein>
<dbReference type="Proteomes" id="UP001476247">
    <property type="component" value="Unassembled WGS sequence"/>
</dbReference>
<keyword evidence="3" id="KW-1185">Reference proteome</keyword>